<dbReference type="InterPro" id="IPR036890">
    <property type="entry name" value="HATPase_C_sf"/>
</dbReference>
<dbReference type="CDD" id="cd00082">
    <property type="entry name" value="HisKA"/>
    <property type="match status" value="1"/>
</dbReference>
<dbReference type="Proteomes" id="UP000236736">
    <property type="component" value="Unassembled WGS sequence"/>
</dbReference>
<dbReference type="PROSITE" id="PS50109">
    <property type="entry name" value="HIS_KIN"/>
    <property type="match status" value="1"/>
</dbReference>
<reference evidence="7" key="1">
    <citation type="submission" date="2016-10" db="EMBL/GenBank/DDBJ databases">
        <authorList>
            <person name="Varghese N."/>
            <person name="Submissions S."/>
        </authorList>
    </citation>
    <scope>NUCLEOTIDE SEQUENCE [LARGE SCALE GENOMIC DNA]</scope>
    <source>
        <strain evidence="7">DSM 17298</strain>
    </source>
</reference>
<protein>
    <recommendedName>
        <fullName evidence="2">histidine kinase</fullName>
        <ecNumber evidence="2">2.7.13.3</ecNumber>
    </recommendedName>
</protein>
<feature type="domain" description="Histidine kinase" evidence="5">
    <location>
        <begin position="200"/>
        <end position="442"/>
    </location>
</feature>
<dbReference type="Gene3D" id="3.30.565.10">
    <property type="entry name" value="Histidine kinase-like ATPase, C-terminal domain"/>
    <property type="match status" value="1"/>
</dbReference>
<dbReference type="Pfam" id="PF13474">
    <property type="entry name" value="SnoaL_3"/>
    <property type="match status" value="1"/>
</dbReference>
<accession>A0A1H5V637</accession>
<name>A0A1H5V637_9BACT</name>
<dbReference type="Gene3D" id="3.10.450.50">
    <property type="match status" value="1"/>
</dbReference>
<keyword evidence="6" id="KW-0808">Transferase</keyword>
<evidence type="ECO:0000259" key="5">
    <source>
        <dbReference type="PROSITE" id="PS50109"/>
    </source>
</evidence>
<dbReference type="Gene3D" id="1.10.287.130">
    <property type="match status" value="1"/>
</dbReference>
<dbReference type="SUPFAM" id="SSF47384">
    <property type="entry name" value="Homodimeric domain of signal transducing histidine kinase"/>
    <property type="match status" value="1"/>
</dbReference>
<dbReference type="SMART" id="SM00388">
    <property type="entry name" value="HisKA"/>
    <property type="match status" value="1"/>
</dbReference>
<dbReference type="PRINTS" id="PR00344">
    <property type="entry name" value="BCTRLSENSOR"/>
</dbReference>
<organism evidence="6 7">
    <name type="scientific">Algoriphagus boritolerans DSM 17298 = JCM 18970</name>
    <dbReference type="NCBI Taxonomy" id="1120964"/>
    <lineage>
        <taxon>Bacteria</taxon>
        <taxon>Pseudomonadati</taxon>
        <taxon>Bacteroidota</taxon>
        <taxon>Cytophagia</taxon>
        <taxon>Cytophagales</taxon>
        <taxon>Cyclobacteriaceae</taxon>
        <taxon>Algoriphagus</taxon>
    </lineage>
</organism>
<dbReference type="EMBL" id="FNVR01000006">
    <property type="protein sequence ID" value="SEF82683.1"/>
    <property type="molecule type" value="Genomic_DNA"/>
</dbReference>
<feature type="coiled-coil region" evidence="4">
    <location>
        <begin position="143"/>
        <end position="191"/>
    </location>
</feature>
<dbReference type="STRING" id="1120964.GCA_001313265_01523"/>
<dbReference type="InterPro" id="IPR032710">
    <property type="entry name" value="NTF2-like_dom_sf"/>
</dbReference>
<keyword evidence="4" id="KW-0175">Coiled coil</keyword>
<dbReference type="SMART" id="SM00387">
    <property type="entry name" value="HATPase_c"/>
    <property type="match status" value="1"/>
</dbReference>
<comment type="catalytic activity">
    <reaction evidence="1">
        <text>ATP + protein L-histidine = ADP + protein N-phospho-L-histidine.</text>
        <dbReference type="EC" id="2.7.13.3"/>
    </reaction>
</comment>
<dbReference type="Pfam" id="PF02518">
    <property type="entry name" value="HATPase_c"/>
    <property type="match status" value="1"/>
</dbReference>
<dbReference type="InterPro" id="IPR005467">
    <property type="entry name" value="His_kinase_dom"/>
</dbReference>
<proteinExistence type="predicted"/>
<evidence type="ECO:0000313" key="7">
    <source>
        <dbReference type="Proteomes" id="UP000236736"/>
    </source>
</evidence>
<keyword evidence="3" id="KW-0597">Phosphoprotein</keyword>
<keyword evidence="6" id="KW-0418">Kinase</keyword>
<dbReference type="InterPro" id="IPR037401">
    <property type="entry name" value="SnoaL-like"/>
</dbReference>
<dbReference type="InterPro" id="IPR036097">
    <property type="entry name" value="HisK_dim/P_sf"/>
</dbReference>
<evidence type="ECO:0000313" key="6">
    <source>
        <dbReference type="EMBL" id="SEF82683.1"/>
    </source>
</evidence>
<evidence type="ECO:0000256" key="4">
    <source>
        <dbReference type="SAM" id="Coils"/>
    </source>
</evidence>
<gene>
    <name evidence="6" type="ORF">SAMN03080598_01538</name>
</gene>
<dbReference type="PANTHER" id="PTHR43065:SF42">
    <property type="entry name" value="TWO-COMPONENT SENSOR PPRA"/>
    <property type="match status" value="1"/>
</dbReference>
<sequence>MDALKEKLLFETLQKVLDTTATANFPLDTIGEFVVSDVMGFGTTVDEKIIGIQGFRKLLEDQREQSKGLDIQFKTSLIHRRIFAQENAALFTHDFTVTIQMGNEENVLPLRFSTVFEYFNDHWRLVHFHGSQAVNSEGDTWHRNELIKKNEALQKLVDEKTADLKNKNAALEQAIQTIKETQDQLLQQEKLASLGQLTAGIAHEIKNPLNFVNNFSELSQDFIEEIEEELEKTPNTSEKENIRDLLEDVKSNLGKIRHHGSRADNIVKSMLMHSRGGTGSMDPTDLNALIREYSNLAFHGMRANQNPINVEINLNLDENLGLIPLNGEDFSRVILNLIKNAFDAMRDKISMVGSDYKAKLEIRTKNLANRVLVEVEDNGPGVPEEIRDKLLIPFFTTKKGTEGTGLGLSITHDIIKSHLGTLDIESSVGNFTRFKIELPNSKT</sequence>
<dbReference type="AlphaFoldDB" id="A0A1H5V637"/>
<evidence type="ECO:0000256" key="2">
    <source>
        <dbReference type="ARBA" id="ARBA00012438"/>
    </source>
</evidence>
<dbReference type="GO" id="GO:0000155">
    <property type="term" value="F:phosphorelay sensor kinase activity"/>
    <property type="evidence" value="ECO:0007669"/>
    <property type="project" value="InterPro"/>
</dbReference>
<dbReference type="InterPro" id="IPR004358">
    <property type="entry name" value="Sig_transdc_His_kin-like_C"/>
</dbReference>
<keyword evidence="7" id="KW-1185">Reference proteome</keyword>
<dbReference type="SUPFAM" id="SSF55874">
    <property type="entry name" value="ATPase domain of HSP90 chaperone/DNA topoisomerase II/histidine kinase"/>
    <property type="match status" value="1"/>
</dbReference>
<dbReference type="Pfam" id="PF00512">
    <property type="entry name" value="HisKA"/>
    <property type="match status" value="1"/>
</dbReference>
<dbReference type="OrthoDB" id="9806995at2"/>
<dbReference type="RefSeq" id="WP_103924218.1">
    <property type="nucleotide sequence ID" value="NZ_FNVR01000006.1"/>
</dbReference>
<evidence type="ECO:0000256" key="1">
    <source>
        <dbReference type="ARBA" id="ARBA00000085"/>
    </source>
</evidence>
<dbReference type="InterPro" id="IPR003661">
    <property type="entry name" value="HisK_dim/P_dom"/>
</dbReference>
<evidence type="ECO:0000256" key="3">
    <source>
        <dbReference type="ARBA" id="ARBA00022553"/>
    </source>
</evidence>
<dbReference type="PANTHER" id="PTHR43065">
    <property type="entry name" value="SENSOR HISTIDINE KINASE"/>
    <property type="match status" value="1"/>
</dbReference>
<dbReference type="EC" id="2.7.13.3" evidence="2"/>
<dbReference type="InterPro" id="IPR003594">
    <property type="entry name" value="HATPase_dom"/>
</dbReference>
<dbReference type="SUPFAM" id="SSF54427">
    <property type="entry name" value="NTF2-like"/>
    <property type="match status" value="1"/>
</dbReference>